<keyword evidence="4" id="KW-0805">Transcription regulation</keyword>
<organism evidence="8 9">
    <name type="scientific">Lasius niger</name>
    <name type="common">Black garden ant</name>
    <dbReference type="NCBI Taxonomy" id="67767"/>
    <lineage>
        <taxon>Eukaryota</taxon>
        <taxon>Metazoa</taxon>
        <taxon>Ecdysozoa</taxon>
        <taxon>Arthropoda</taxon>
        <taxon>Hexapoda</taxon>
        <taxon>Insecta</taxon>
        <taxon>Pterygota</taxon>
        <taxon>Neoptera</taxon>
        <taxon>Endopterygota</taxon>
        <taxon>Hymenoptera</taxon>
        <taxon>Apocrita</taxon>
        <taxon>Aculeata</taxon>
        <taxon>Formicoidea</taxon>
        <taxon>Formicidae</taxon>
        <taxon>Formicinae</taxon>
        <taxon>Lasius</taxon>
        <taxon>Lasius</taxon>
    </lineage>
</organism>
<keyword evidence="6" id="KW-0539">Nucleus</keyword>
<evidence type="ECO:0000256" key="7">
    <source>
        <dbReference type="SAM" id="MobiDB-lite"/>
    </source>
</evidence>
<evidence type="ECO:0000313" key="9">
    <source>
        <dbReference type="Proteomes" id="UP000036403"/>
    </source>
</evidence>
<evidence type="ECO:0000256" key="6">
    <source>
        <dbReference type="ARBA" id="ARBA00023242"/>
    </source>
</evidence>
<dbReference type="EMBL" id="LBMM01002491">
    <property type="protein sequence ID" value="KMQ94749.1"/>
    <property type="molecule type" value="Genomic_DNA"/>
</dbReference>
<evidence type="ECO:0000256" key="3">
    <source>
        <dbReference type="ARBA" id="ARBA00022853"/>
    </source>
</evidence>
<name>A0A0J7KWW2_LASNI</name>
<dbReference type="STRING" id="67767.A0A0J7KWW2"/>
<dbReference type="PANTHER" id="PTHR16062">
    <property type="entry name" value="SWI/SNF-RELATED"/>
    <property type="match status" value="1"/>
</dbReference>
<dbReference type="InterPro" id="IPR037382">
    <property type="entry name" value="Rsc/polybromo"/>
</dbReference>
<dbReference type="PANTHER" id="PTHR16062:SF19">
    <property type="entry name" value="PROTEIN POLYBROMO-1"/>
    <property type="match status" value="1"/>
</dbReference>
<keyword evidence="3" id="KW-0156">Chromatin regulator</keyword>
<accession>A0A0J7KWW2</accession>
<proteinExistence type="predicted"/>
<dbReference type="GO" id="GO:0006368">
    <property type="term" value="P:transcription elongation by RNA polymerase II"/>
    <property type="evidence" value="ECO:0007669"/>
    <property type="project" value="TreeGrafter"/>
</dbReference>
<gene>
    <name evidence="8" type="ORF">RF55_5078</name>
</gene>
<comment type="caution">
    <text evidence="8">The sequence shown here is derived from an EMBL/GenBank/DDBJ whole genome shotgun (WGS) entry which is preliminary data.</text>
</comment>
<evidence type="ECO:0000256" key="5">
    <source>
        <dbReference type="ARBA" id="ARBA00023163"/>
    </source>
</evidence>
<feature type="region of interest" description="Disordered" evidence="7">
    <location>
        <begin position="14"/>
        <end position="51"/>
    </location>
</feature>
<evidence type="ECO:0000256" key="4">
    <source>
        <dbReference type="ARBA" id="ARBA00023015"/>
    </source>
</evidence>
<dbReference type="GO" id="GO:0003682">
    <property type="term" value="F:chromatin binding"/>
    <property type="evidence" value="ECO:0007669"/>
    <property type="project" value="TreeGrafter"/>
</dbReference>
<dbReference type="AlphaFoldDB" id="A0A0J7KWW2"/>
<protein>
    <submittedName>
        <fullName evidence="8">Protein polybromo-1</fullName>
    </submittedName>
</protein>
<dbReference type="Gene3D" id="3.30.160.60">
    <property type="entry name" value="Classic Zinc Finger"/>
    <property type="match status" value="1"/>
</dbReference>
<keyword evidence="9" id="KW-1185">Reference proteome</keyword>
<evidence type="ECO:0000256" key="2">
    <source>
        <dbReference type="ARBA" id="ARBA00022737"/>
    </source>
</evidence>
<dbReference type="Proteomes" id="UP000036403">
    <property type="component" value="Unassembled WGS sequence"/>
</dbReference>
<keyword evidence="5" id="KW-0804">Transcription</keyword>
<evidence type="ECO:0000313" key="8">
    <source>
        <dbReference type="EMBL" id="KMQ94749.1"/>
    </source>
</evidence>
<reference evidence="8 9" key="1">
    <citation type="submission" date="2015-04" db="EMBL/GenBank/DDBJ databases">
        <title>Lasius niger genome sequencing.</title>
        <authorList>
            <person name="Konorov E.A."/>
            <person name="Nikitin M.A."/>
            <person name="Kirill M.V."/>
            <person name="Chang P."/>
        </authorList>
    </citation>
    <scope>NUCLEOTIDE SEQUENCE [LARGE SCALE GENOMIC DNA]</scope>
    <source>
        <tissue evidence="8">Whole</tissue>
    </source>
</reference>
<dbReference type="GO" id="GO:0016586">
    <property type="term" value="C:RSC-type complex"/>
    <property type="evidence" value="ECO:0007669"/>
    <property type="project" value="InterPro"/>
</dbReference>
<evidence type="ECO:0000256" key="1">
    <source>
        <dbReference type="ARBA" id="ARBA00004123"/>
    </source>
</evidence>
<keyword evidence="2" id="KW-0677">Repeat</keyword>
<comment type="subcellular location">
    <subcellularLocation>
        <location evidence="1">Nucleus</location>
    </subcellularLocation>
</comment>
<dbReference type="OrthoDB" id="10009055at2759"/>
<sequence length="305" mass="33466">MGVGLGVGVGVGVGEDSMDAGGPPSVGSTEAQPVLSNTQTPVSTKKWRKLPAGEKQVWEERAIKMNEDGGQLKGTTTINTNATQDVVYECCWDNCDWQFEDMTDCIDHCIAEQNGHVQSSFVNAPSDVEFQCQWRGCGRTKKSVPPFPSVQRLARHVKEVHILKSHGRIIPPSERSRNYMPSKGPTILPPMETETSAAATQTSSLPTAKQPEAMFVAVPPRPSRVLHSDAYLRYIEGLNVDNRYISNWDKQMNANPDNTQIPEGGAKLPAEWLGNGVGNHGNVVNALWTLRNMMMRDVLAINKTL</sequence>
<dbReference type="GO" id="GO:0006338">
    <property type="term" value="P:chromatin remodeling"/>
    <property type="evidence" value="ECO:0007669"/>
    <property type="project" value="InterPro"/>
</dbReference>
<feature type="compositionally biased region" description="Polar residues" evidence="7">
    <location>
        <begin position="26"/>
        <end position="43"/>
    </location>
</feature>
<dbReference type="PaxDb" id="67767-A0A0J7KWW2"/>